<dbReference type="OrthoDB" id="3476784at2"/>
<evidence type="ECO:0000313" key="3">
    <source>
        <dbReference type="Proteomes" id="UP000295431"/>
    </source>
</evidence>
<organism evidence="2 3">
    <name type="scientific">Actinomadura bangladeshensis</name>
    <dbReference type="NCBI Taxonomy" id="453573"/>
    <lineage>
        <taxon>Bacteria</taxon>
        <taxon>Bacillati</taxon>
        <taxon>Actinomycetota</taxon>
        <taxon>Actinomycetes</taxon>
        <taxon>Streptosporangiales</taxon>
        <taxon>Thermomonosporaceae</taxon>
        <taxon>Actinomadura</taxon>
    </lineage>
</organism>
<proteinExistence type="predicted"/>
<feature type="region of interest" description="Disordered" evidence="1">
    <location>
        <begin position="1"/>
        <end position="20"/>
    </location>
</feature>
<keyword evidence="3" id="KW-1185">Reference proteome</keyword>
<sequence length="154" mass="16230">MPPTRSGLPPEARAWPGLESTGPDLVVGDVTSLARRLERQLETVISTATAHLRAAGSAPPAAFGRWDAAVQLAGTAATAHAAIGDHHLRFVHAMQAVVKKLYATANVYDRHEAEIEAKIRELDRLVSGAPPSVPTSEPSPGVPGPGPTWPEAER</sequence>
<evidence type="ECO:0000313" key="2">
    <source>
        <dbReference type="EMBL" id="TDC19643.1"/>
    </source>
</evidence>
<reference evidence="2 3" key="1">
    <citation type="submission" date="2019-03" db="EMBL/GenBank/DDBJ databases">
        <title>Draft genome sequences of novel Actinobacteria.</title>
        <authorList>
            <person name="Sahin N."/>
            <person name="Ay H."/>
            <person name="Saygin H."/>
        </authorList>
    </citation>
    <scope>NUCLEOTIDE SEQUENCE [LARGE SCALE GENOMIC DNA]</scope>
    <source>
        <strain evidence="2 3">DSM 45347</strain>
    </source>
</reference>
<dbReference type="AlphaFoldDB" id="A0A4R4PE02"/>
<dbReference type="Proteomes" id="UP000295431">
    <property type="component" value="Unassembled WGS sequence"/>
</dbReference>
<protein>
    <submittedName>
        <fullName evidence="2">Uncharacterized protein</fullName>
    </submittedName>
</protein>
<dbReference type="EMBL" id="SMJW01000007">
    <property type="protein sequence ID" value="TDC19643.1"/>
    <property type="molecule type" value="Genomic_DNA"/>
</dbReference>
<dbReference type="RefSeq" id="WP_131936756.1">
    <property type="nucleotide sequence ID" value="NZ_BAAAMX010000007.1"/>
</dbReference>
<name>A0A4R4PE02_9ACTN</name>
<feature type="region of interest" description="Disordered" evidence="1">
    <location>
        <begin position="127"/>
        <end position="154"/>
    </location>
</feature>
<gene>
    <name evidence="2" type="ORF">E1284_02970</name>
</gene>
<accession>A0A4R4PE02</accession>
<evidence type="ECO:0000256" key="1">
    <source>
        <dbReference type="SAM" id="MobiDB-lite"/>
    </source>
</evidence>
<comment type="caution">
    <text evidence="2">The sequence shown here is derived from an EMBL/GenBank/DDBJ whole genome shotgun (WGS) entry which is preliminary data.</text>
</comment>